<dbReference type="EMBL" id="ML208269">
    <property type="protein sequence ID" value="TFK74233.1"/>
    <property type="molecule type" value="Genomic_DNA"/>
</dbReference>
<evidence type="ECO:0000313" key="1">
    <source>
        <dbReference type="EMBL" id="TFK74233.1"/>
    </source>
</evidence>
<gene>
    <name evidence="1" type="ORF">BDN72DRAFT_868722</name>
</gene>
<dbReference type="Proteomes" id="UP000308600">
    <property type="component" value="Unassembled WGS sequence"/>
</dbReference>
<organism evidence="1 2">
    <name type="scientific">Pluteus cervinus</name>
    <dbReference type="NCBI Taxonomy" id="181527"/>
    <lineage>
        <taxon>Eukaryota</taxon>
        <taxon>Fungi</taxon>
        <taxon>Dikarya</taxon>
        <taxon>Basidiomycota</taxon>
        <taxon>Agaricomycotina</taxon>
        <taxon>Agaricomycetes</taxon>
        <taxon>Agaricomycetidae</taxon>
        <taxon>Agaricales</taxon>
        <taxon>Pluteineae</taxon>
        <taxon>Pluteaceae</taxon>
        <taxon>Pluteus</taxon>
    </lineage>
</organism>
<name>A0ACD3B808_9AGAR</name>
<reference evidence="1 2" key="1">
    <citation type="journal article" date="2019" name="Nat. Ecol. Evol.">
        <title>Megaphylogeny resolves global patterns of mushroom evolution.</title>
        <authorList>
            <person name="Varga T."/>
            <person name="Krizsan K."/>
            <person name="Foldi C."/>
            <person name="Dima B."/>
            <person name="Sanchez-Garcia M."/>
            <person name="Sanchez-Ramirez S."/>
            <person name="Szollosi G.J."/>
            <person name="Szarkandi J.G."/>
            <person name="Papp V."/>
            <person name="Albert L."/>
            <person name="Andreopoulos W."/>
            <person name="Angelini C."/>
            <person name="Antonin V."/>
            <person name="Barry K.W."/>
            <person name="Bougher N.L."/>
            <person name="Buchanan P."/>
            <person name="Buyck B."/>
            <person name="Bense V."/>
            <person name="Catcheside P."/>
            <person name="Chovatia M."/>
            <person name="Cooper J."/>
            <person name="Damon W."/>
            <person name="Desjardin D."/>
            <person name="Finy P."/>
            <person name="Geml J."/>
            <person name="Haridas S."/>
            <person name="Hughes K."/>
            <person name="Justo A."/>
            <person name="Karasinski D."/>
            <person name="Kautmanova I."/>
            <person name="Kiss B."/>
            <person name="Kocsube S."/>
            <person name="Kotiranta H."/>
            <person name="LaButti K.M."/>
            <person name="Lechner B.E."/>
            <person name="Liimatainen K."/>
            <person name="Lipzen A."/>
            <person name="Lukacs Z."/>
            <person name="Mihaltcheva S."/>
            <person name="Morgado L.N."/>
            <person name="Niskanen T."/>
            <person name="Noordeloos M.E."/>
            <person name="Ohm R.A."/>
            <person name="Ortiz-Santana B."/>
            <person name="Ovrebo C."/>
            <person name="Racz N."/>
            <person name="Riley R."/>
            <person name="Savchenko A."/>
            <person name="Shiryaev A."/>
            <person name="Soop K."/>
            <person name="Spirin V."/>
            <person name="Szebenyi C."/>
            <person name="Tomsovsky M."/>
            <person name="Tulloss R.E."/>
            <person name="Uehling J."/>
            <person name="Grigoriev I.V."/>
            <person name="Vagvolgyi C."/>
            <person name="Papp T."/>
            <person name="Martin F.M."/>
            <person name="Miettinen O."/>
            <person name="Hibbett D.S."/>
            <person name="Nagy L.G."/>
        </authorList>
    </citation>
    <scope>NUCLEOTIDE SEQUENCE [LARGE SCALE GENOMIC DNA]</scope>
    <source>
        <strain evidence="1 2">NL-1719</strain>
    </source>
</reference>
<sequence length="1669" mass="183164">MSGITQATSWSGGSNGAPPDFRDPFQSSSTGSGGSSKKRIMFRPDTIKVSPKTVLPPPPPHRHHHHHGIPPHGQGQHTHNGSTSSAGAVPSGSVDQKSPSWSPPDSWEVEKVGGDVVDENGGESSSDESLDHAGVGGGGTGGKKGHAHHNKKAGVTSLSTGTATSSSGSTLNRILPSASFSGSLGSSHNALSASSSTNTHKKASRARRRQPGKSYMIRIYRSETEYRVAQIDLHVEVAALTEMLNDKLLLGQERESHRLYLRERERVRILAQTEKPANIVRRRLLQAGYEPSDGLETMGAAGISFLCKFEYKSQLLGGSQEEELSFLAHNDYQYADLTGRSLRAIPIALHQHADRIITLKLSKNPMLEIPLDFIQSCITLRELKLSHMAMKRVPQSIRHSKTLNRLDVSSNRILELDDAYLDEIPKLTHLYLQNNRMEKLPWYFPRIKHLTDLNISNNKFQFFPDVLTKIATLRDLDISFNMISELPEAIGDLHALERLIIVGNRVSKLPEQCRHLEHLRKLDVRRNLIGDLGVVSTLPNLRELNADHNMVHALELVIGHSLVGLDASNNDITKIGIVPAPGGGGGPGGAPCSLVSLDISHAKLSSLENLVFDQLISLKTLRFDHNSIRSVPENLGCLTLLEHLSCSDNKLDSLPMSLGNLQKLEVLDAHNNCLTELPESLWNCASLMRINVTSNLLGNWHDPPKMHQQVAVDLVGGGVGGGAAAGSPPSMMSMSMMGASSVTLNAPSIHSLPERKVSISSVAGGPSRGFLPPLVYSLEKLYLGENRLTEDALHPLMILKELKVLNLSFNDIQEMPSGFFRGLTNLEELYLSGNKLASIPTEDLPKMGRLSVMFLNGNRLQTLPHELGKVKNLKVLDVGSNQLKYNINNWEFDWNWNFNKNLKYLNLSGNKRLQIKSDSAKPSGPRHSLNLSRQTQSLAGFTDLTQLRVLGLMDVTVTTTGINTAVDIPDEHEDRRVRTSSSTVNGMAYGIADALGRNDSLNMLDLVHEFRGREGEAIFAMFGRASPPKSLPAGFSQNRLAKYLHDRFVEAFSKQLGQLKYEQGEGVPDALRRTFLKLNQELHDWLYTTSRKMSQVSGTHGIAADVGSLRTGASGLVLYFVGRRMYAANVGNVLAVVSRQGTAHPVSRKHDPFDREETTRIRQAEGWVSPAGLVNEEVDVSRSFGFYHLVPVVNARPDIVTWDLSELDEFVIVANRGLWDYVPYQTAVDIARRDRADPMIAAQKLRDFAISYGADGSTMIMVIGVADLFTARSRQPTLDDPQVYMGAARNKRGVLINDTTLDRLAGEVPPPMGHLALVFTDIRNSTHLWECNPGMPTAMKTHNTLLRRQLRLCGGYEVKTEGDAFMCSFPTALAAVWFCLTVQKQLLHEAWPLEILECEDGKAIHDTKGNLIARGLSVRMGIHCGTPLCEPDPITQRMDYFGPMVNRSSRINGNAAGGQIMCSAEIIREINATVLETEPATPYSTFQPPQAIDNIRSIGVIVINVGEVKLKGLELPEMLSAIYPTSLDGRHGLEEAPADTGSRVPFSAAQMRELGVLCLRLEALASSRIFRPLPERKGSTVSAAGEELLEESSEPSAFYFGDPNVLLPPMNDKTPDPDLMMLLDSLSVRIENALSTLSQKGSVLEKLEAVEGLDERTLKAIVDALRVSP</sequence>
<keyword evidence="2" id="KW-1185">Reference proteome</keyword>
<protein>
    <submittedName>
        <fullName evidence="1">PP2C-domain-containing protein</fullName>
    </submittedName>
</protein>
<evidence type="ECO:0000313" key="2">
    <source>
        <dbReference type="Proteomes" id="UP000308600"/>
    </source>
</evidence>
<proteinExistence type="predicted"/>
<accession>A0ACD3B808</accession>